<dbReference type="EMBL" id="VSSQ01047623">
    <property type="protein sequence ID" value="MPN01630.1"/>
    <property type="molecule type" value="Genomic_DNA"/>
</dbReference>
<feature type="domain" description="Helix-hairpin-helix DNA-binding motif class 1" evidence="3">
    <location>
        <begin position="35"/>
        <end position="54"/>
    </location>
</feature>
<comment type="caution">
    <text evidence="4">The sequence shown here is derived from an EMBL/GenBank/DDBJ whole genome shotgun (WGS) entry which is preliminary data.</text>
</comment>
<organism evidence="4">
    <name type="scientific">bioreactor metagenome</name>
    <dbReference type="NCBI Taxonomy" id="1076179"/>
    <lineage>
        <taxon>unclassified sequences</taxon>
        <taxon>metagenomes</taxon>
        <taxon>ecological metagenomes</taxon>
    </lineage>
</organism>
<evidence type="ECO:0000259" key="3">
    <source>
        <dbReference type="SMART" id="SM00278"/>
    </source>
</evidence>
<gene>
    <name evidence="4" type="ORF">SDC9_148840</name>
</gene>
<dbReference type="GO" id="GO:0006281">
    <property type="term" value="P:DNA repair"/>
    <property type="evidence" value="ECO:0007669"/>
    <property type="project" value="UniProtKB-KW"/>
</dbReference>
<name>A0A645EJY4_9ZZZZ</name>
<dbReference type="Pfam" id="PF12826">
    <property type="entry name" value="HHH_2"/>
    <property type="match status" value="1"/>
</dbReference>
<sequence length="60" mass="6671">MASQLEDIRSVGPKTRVILLSAFQNIQNIRTASVEDLLKVKGVTEKTARAVYDYFNGGEK</sequence>
<keyword evidence="2" id="KW-0234">DNA repair</keyword>
<dbReference type="AlphaFoldDB" id="A0A645EJY4"/>
<dbReference type="SMART" id="SM00278">
    <property type="entry name" value="HhH1"/>
    <property type="match status" value="2"/>
</dbReference>
<dbReference type="InterPro" id="IPR010994">
    <property type="entry name" value="RuvA_2-like"/>
</dbReference>
<dbReference type="InterPro" id="IPR003583">
    <property type="entry name" value="Hlx-hairpin-Hlx_DNA-bd_motif"/>
</dbReference>
<accession>A0A645EJY4</accession>
<evidence type="ECO:0000313" key="4">
    <source>
        <dbReference type="EMBL" id="MPN01630.1"/>
    </source>
</evidence>
<evidence type="ECO:0000256" key="1">
    <source>
        <dbReference type="ARBA" id="ARBA00022763"/>
    </source>
</evidence>
<protein>
    <recommendedName>
        <fullName evidence="3">Helix-hairpin-helix DNA-binding motif class 1 domain-containing protein</fullName>
    </recommendedName>
</protein>
<dbReference type="Gene3D" id="1.10.150.20">
    <property type="entry name" value="5' to 3' exonuclease, C-terminal subdomain"/>
    <property type="match status" value="1"/>
</dbReference>
<reference evidence="4" key="1">
    <citation type="submission" date="2019-08" db="EMBL/GenBank/DDBJ databases">
        <authorList>
            <person name="Kucharzyk K."/>
            <person name="Murdoch R.W."/>
            <person name="Higgins S."/>
            <person name="Loffler F."/>
        </authorList>
    </citation>
    <scope>NUCLEOTIDE SEQUENCE</scope>
</reference>
<dbReference type="InterPro" id="IPR041663">
    <property type="entry name" value="DisA/LigA_HHH"/>
</dbReference>
<dbReference type="SUPFAM" id="SSF47781">
    <property type="entry name" value="RuvA domain 2-like"/>
    <property type="match status" value="1"/>
</dbReference>
<dbReference type="GO" id="GO:0003677">
    <property type="term" value="F:DNA binding"/>
    <property type="evidence" value="ECO:0007669"/>
    <property type="project" value="InterPro"/>
</dbReference>
<feature type="domain" description="Helix-hairpin-helix DNA-binding motif class 1" evidence="3">
    <location>
        <begin position="3"/>
        <end position="22"/>
    </location>
</feature>
<evidence type="ECO:0000256" key="2">
    <source>
        <dbReference type="ARBA" id="ARBA00023204"/>
    </source>
</evidence>
<proteinExistence type="predicted"/>
<keyword evidence="1" id="KW-0227">DNA damage</keyword>